<dbReference type="Gene3D" id="3.20.20.80">
    <property type="entry name" value="Glycosidases"/>
    <property type="match status" value="1"/>
</dbReference>
<keyword evidence="2" id="KW-0378">Hydrolase</keyword>
<dbReference type="InterPro" id="IPR048395">
    <property type="entry name" value="Glyco_hydro_31_C"/>
</dbReference>
<dbReference type="CDD" id="cd14752">
    <property type="entry name" value="GH31_N"/>
    <property type="match status" value="1"/>
</dbReference>
<dbReference type="InterPro" id="IPR011013">
    <property type="entry name" value="Gal_mutarotase_sf_dom"/>
</dbReference>
<dbReference type="InterPro" id="IPR051816">
    <property type="entry name" value="Glycosyl_Hydrolase_31"/>
</dbReference>
<dbReference type="Pfam" id="PF21365">
    <property type="entry name" value="Glyco_hydro_31_3rd"/>
    <property type="match status" value="2"/>
</dbReference>
<evidence type="ECO:0000259" key="6">
    <source>
        <dbReference type="Pfam" id="PF17137"/>
    </source>
</evidence>
<dbReference type="Gene3D" id="2.60.40.1180">
    <property type="entry name" value="Golgi alpha-mannosidase II"/>
    <property type="match status" value="2"/>
</dbReference>
<dbReference type="PANTHER" id="PTHR43863">
    <property type="entry name" value="HYDROLASE, PUTATIVE (AFU_ORTHOLOGUE AFUA_1G03140)-RELATED"/>
    <property type="match status" value="1"/>
</dbReference>
<dbReference type="GO" id="GO:0030246">
    <property type="term" value="F:carbohydrate binding"/>
    <property type="evidence" value="ECO:0007669"/>
    <property type="project" value="InterPro"/>
</dbReference>
<evidence type="ECO:0000259" key="4">
    <source>
        <dbReference type="Pfam" id="PF01055"/>
    </source>
</evidence>
<feature type="chain" id="PRO_5009444273" evidence="3">
    <location>
        <begin position="26"/>
        <end position="828"/>
    </location>
</feature>
<proteinExistence type="inferred from homology"/>
<feature type="domain" description="Glycosyl hydrolase family 31 C-terminal" evidence="7">
    <location>
        <begin position="662"/>
        <end position="716"/>
    </location>
</feature>
<dbReference type="Pfam" id="PF17137">
    <property type="entry name" value="DUF5110"/>
    <property type="match status" value="1"/>
</dbReference>
<dbReference type="PANTHER" id="PTHR43863:SF2">
    <property type="entry name" value="MALTASE-GLUCOAMYLASE"/>
    <property type="match status" value="1"/>
</dbReference>
<dbReference type="GO" id="GO:0005975">
    <property type="term" value="P:carbohydrate metabolic process"/>
    <property type="evidence" value="ECO:0007669"/>
    <property type="project" value="InterPro"/>
</dbReference>
<dbReference type="KEGG" id="fcm:BIW12_07420"/>
<accession>A0A1D9P9Q6</accession>
<gene>
    <name evidence="8" type="ORF">BIW12_07420</name>
</gene>
<name>A0A1D9P9Q6_9FLAO</name>
<sequence length="828" mass="93872">MKNAFLSRNRQYILLLALFSFSSLAAQNYQKTALGLKTKLQYMDVEVQFYSPGIVRILKSPEGVAFKKESLSVTKKPQQTKFTIQQKGDVVSLKSEKLKVDVDLKSGKIAYYTIAGGALLNEAASGSKFTDFDDAGSKTYSINQLFVLDKDEAIYGLGQQQRGKLSLRNAKINMVQGNVDDYVPFLVSTKGYGLFWDNYSPTTFEDKPESASFKSEVGDCIDYYFMVGGNIDGSIAGMRELTGQAPMFPLWTFGYWQSKERYKSQDELVGVVSKYRELGVPLDGIIQDWQYWGNNYLWNAMDFLNPEFPQPKKMVDDIHNMNAHLIISIWNSFGPQTKQFREMQPKGMLLNFGTWPQSGLETWPPNRDYPSGVQPYDPYNPGARDIYWKYLNKGLFSLGIDGWWMDSSEPDHLDFKPSDFDLKTHLGSFRKVRNAFPLMTVGGVSEHQRAASADKRIFILTRSAFAGQQRYGANTWSGDVNSSWQSLRNQIPAGLNFSMSAIPYWNTDIGGFFAGAYKRGWGDGTKNPSFQELYVRWLQFGAFTPMMRSHGTDIPREIYNFGKKGETIYDAIVKTIDLRYSLLPYIYSASWDITNNQSTMMRALVMDFNDKKVVDMNNEYLFGKSILVAPVVNAQYTPETIVKSNEETGWNKDNDANGAKVQAVTFTQAKSTKVYLPEGAAWFDFWTNEKINGGQEIEKATTIDEIPLYIKAGSIIPFGPKVQYATEKKWDNLEIRVYPGANGEFTLYEDENDNYNYEKGAYSTITFKWNEQTKTLTVGKRKGDFKGMIKNRTFNIILATKGKGTGMTGTTNFDKTISYDGKEKSVKL</sequence>
<evidence type="ECO:0000313" key="9">
    <source>
        <dbReference type="Proteomes" id="UP000178198"/>
    </source>
</evidence>
<dbReference type="GO" id="GO:0004553">
    <property type="term" value="F:hydrolase activity, hydrolyzing O-glycosyl compounds"/>
    <property type="evidence" value="ECO:0007669"/>
    <property type="project" value="InterPro"/>
</dbReference>
<dbReference type="InterPro" id="IPR025887">
    <property type="entry name" value="Glyco_hydro_31_N_dom"/>
</dbReference>
<feature type="domain" description="DUF5110" evidence="6">
    <location>
        <begin position="732"/>
        <end position="799"/>
    </location>
</feature>
<organism evidence="8 9">
    <name type="scientific">Flavobacterium commune</name>
    <dbReference type="NCBI Taxonomy" id="1306519"/>
    <lineage>
        <taxon>Bacteria</taxon>
        <taxon>Pseudomonadati</taxon>
        <taxon>Bacteroidota</taxon>
        <taxon>Flavobacteriia</taxon>
        <taxon>Flavobacteriales</taxon>
        <taxon>Flavobacteriaceae</taxon>
        <taxon>Flavobacterium</taxon>
    </lineage>
</organism>
<dbReference type="SUPFAM" id="SSF51445">
    <property type="entry name" value="(Trans)glycosidases"/>
    <property type="match status" value="1"/>
</dbReference>
<dbReference type="Pfam" id="PF13802">
    <property type="entry name" value="Gal_mutarotas_2"/>
    <property type="match status" value="1"/>
</dbReference>
<dbReference type="EMBL" id="CP017774">
    <property type="protein sequence ID" value="AOZ99286.1"/>
    <property type="molecule type" value="Genomic_DNA"/>
</dbReference>
<dbReference type="OrthoDB" id="176168at2"/>
<keyword evidence="3" id="KW-0732">Signal</keyword>
<protein>
    <submittedName>
        <fullName evidence="8">Xylosidase</fullName>
    </submittedName>
</protein>
<dbReference type="RefSeq" id="WP_071184539.1">
    <property type="nucleotide sequence ID" value="NZ_CP017774.1"/>
</dbReference>
<dbReference type="SUPFAM" id="SSF74650">
    <property type="entry name" value="Galactose mutarotase-like"/>
    <property type="match status" value="1"/>
</dbReference>
<reference evidence="8 9" key="1">
    <citation type="submission" date="2016-10" db="EMBL/GenBank/DDBJ databases">
        <title>Complete Genome Sequence of Flavobacterium sp. PK15.</title>
        <authorList>
            <person name="Ekwe A."/>
            <person name="Kim S.B."/>
        </authorList>
    </citation>
    <scope>NUCLEOTIDE SEQUENCE [LARGE SCALE GENOMIC DNA]</scope>
    <source>
        <strain evidence="8 9">PK15</strain>
    </source>
</reference>
<dbReference type="InterPro" id="IPR000322">
    <property type="entry name" value="Glyco_hydro_31_TIM"/>
</dbReference>
<dbReference type="SUPFAM" id="SSF51011">
    <property type="entry name" value="Glycosyl hydrolase domain"/>
    <property type="match status" value="1"/>
</dbReference>
<evidence type="ECO:0000256" key="1">
    <source>
        <dbReference type="ARBA" id="ARBA00007806"/>
    </source>
</evidence>
<feature type="domain" description="Glycoside hydrolase family 31 TIM barrel" evidence="4">
    <location>
        <begin position="246"/>
        <end position="589"/>
    </location>
</feature>
<dbReference type="Pfam" id="PF01055">
    <property type="entry name" value="Glyco_hydro_31_2nd"/>
    <property type="match status" value="1"/>
</dbReference>
<dbReference type="InterPro" id="IPR013780">
    <property type="entry name" value="Glyco_hydro_b"/>
</dbReference>
<keyword evidence="9" id="KW-1185">Reference proteome</keyword>
<evidence type="ECO:0000256" key="2">
    <source>
        <dbReference type="RuleBase" id="RU361185"/>
    </source>
</evidence>
<evidence type="ECO:0000259" key="7">
    <source>
        <dbReference type="Pfam" id="PF21365"/>
    </source>
</evidence>
<comment type="similarity">
    <text evidence="1 2">Belongs to the glycosyl hydrolase 31 family.</text>
</comment>
<dbReference type="Proteomes" id="UP000178198">
    <property type="component" value="Chromosome"/>
</dbReference>
<evidence type="ECO:0000313" key="8">
    <source>
        <dbReference type="EMBL" id="AOZ99286.1"/>
    </source>
</evidence>
<dbReference type="AlphaFoldDB" id="A0A1D9P9Q6"/>
<feature type="signal peptide" evidence="3">
    <location>
        <begin position="1"/>
        <end position="25"/>
    </location>
</feature>
<dbReference type="CDD" id="cd06591">
    <property type="entry name" value="GH31_xylosidase_XylS"/>
    <property type="match status" value="1"/>
</dbReference>
<evidence type="ECO:0000259" key="5">
    <source>
        <dbReference type="Pfam" id="PF13802"/>
    </source>
</evidence>
<evidence type="ECO:0000256" key="3">
    <source>
        <dbReference type="SAM" id="SignalP"/>
    </source>
</evidence>
<dbReference type="InterPro" id="IPR033403">
    <property type="entry name" value="DUF5110"/>
</dbReference>
<dbReference type="Gene3D" id="2.60.40.1760">
    <property type="entry name" value="glycosyl hydrolase (family 31)"/>
    <property type="match status" value="1"/>
</dbReference>
<dbReference type="STRING" id="1306519.BIW12_07420"/>
<feature type="domain" description="Glycoside hydrolase family 31 N-terminal" evidence="5">
    <location>
        <begin position="45"/>
        <end position="205"/>
    </location>
</feature>
<feature type="domain" description="Glycosyl hydrolase family 31 C-terminal" evidence="7">
    <location>
        <begin position="598"/>
        <end position="636"/>
    </location>
</feature>
<keyword evidence="2" id="KW-0326">Glycosidase</keyword>
<dbReference type="InterPro" id="IPR017853">
    <property type="entry name" value="GH"/>
</dbReference>